<gene>
    <name evidence="1" type="ORF">MLD38_011035</name>
</gene>
<evidence type="ECO:0000313" key="2">
    <source>
        <dbReference type="Proteomes" id="UP001057402"/>
    </source>
</evidence>
<dbReference type="EMBL" id="CM042883">
    <property type="protein sequence ID" value="KAI4372851.1"/>
    <property type="molecule type" value="Genomic_DNA"/>
</dbReference>
<organism evidence="1 2">
    <name type="scientific">Melastoma candidum</name>
    <dbReference type="NCBI Taxonomy" id="119954"/>
    <lineage>
        <taxon>Eukaryota</taxon>
        <taxon>Viridiplantae</taxon>
        <taxon>Streptophyta</taxon>
        <taxon>Embryophyta</taxon>
        <taxon>Tracheophyta</taxon>
        <taxon>Spermatophyta</taxon>
        <taxon>Magnoliopsida</taxon>
        <taxon>eudicotyledons</taxon>
        <taxon>Gunneridae</taxon>
        <taxon>Pentapetalae</taxon>
        <taxon>rosids</taxon>
        <taxon>malvids</taxon>
        <taxon>Myrtales</taxon>
        <taxon>Melastomataceae</taxon>
        <taxon>Melastomatoideae</taxon>
        <taxon>Melastomateae</taxon>
        <taxon>Melastoma</taxon>
    </lineage>
</organism>
<protein>
    <submittedName>
        <fullName evidence="1">Uncharacterized protein</fullName>
    </submittedName>
</protein>
<accession>A0ACB9R3J6</accession>
<proteinExistence type="predicted"/>
<name>A0ACB9R3J6_9MYRT</name>
<sequence length="1222" mass="135798">MKRFRSSEDLDHYAHDKDKDKPPSHRPFYSPNKSSDPRGKSLLSSYSSRFDRDPPDPSRLSRKRSDHDLLRRKTSSGPPPPDRYSDRKAHCPDSLERDGGGPHPSTRGLPHRSDGFSIPKKEFPKGVRSDRDRSRREGNSSSSSWHRIGNASKDLDEPKGGRSGGVAPDRDRKVPRDGRSPTWSKDSGSDQSKRAFLDVSWKVRGKDKEKSSGLSRGDSGSEQQSKISSPVLNPSDVKAEGKKDDTKEKSPSWSSEQSRSFAAKRIAEGHVESGSTSEMEEGQLEPEDAGKPGLDSDGATGNGSENGPVEPADHAEHLTEEEAGMEVGDEAAEGSIGKGGFVPDNVEESGEKEDEVIPDQLKNSVDGTSRSVRDESETESDSVTGKHGDLPKDVMESSGIHFVPMEGTDTDAFSRKLSPNEEGVGKDASLDIKLPEEGAEAQELHLRNLEDSGLLKHQSGLSGEQPRPVPVDRGKSVTFVPINVADGEWVRTDSRGFATSGNLEEVGPSARGFELFSLLPVRKPEKVDNSGVIEQKDDKMEMEPLDLSLSLPNVLLPIGARDAGMAPTSPSQGRSLQSWSSFRTNSEGFTASISCSGTQSFFHNPSCSLTQNSLDFEQSVKSRPLFQGVDWQALAQCESKHDEPTFQGTVSNGNGYLHLQSQTLKGNSNGQLIHGLNLRVLEGSSGTPSGLDRQLSLHRQASDGRKKLRDDGGKSPSQSAGSHEMGTMQRFDRKRGTSSNYSGSLYRSSGQNSLEQTLSGSEFIESLIEKIVSEPLSETSGKFHEMQGDVLTRLKESVYEMMVSTDKHRKFLVFKEALQERSDFTMEMLLKCHRSQLEIMVALKTEQSEFLRQQTTLSTSDLAEIFLNMRCRNLDCRSPLPVNECDCKVCVRKTGFCGECMCLLCFKFDMASNTCSWVGCDLCLHWCHVDCAIRGSYIRNGPSASGTLVTSEVQFYCVACDHPSEMFGFVNDVFQNFAKDWSAENFRRELEYVRRIFHCSKDARGRWLYGFADQMLGRLADKANLREVYNNVITLLKEADPTKLVNELDACLDSRKEKNTVAGPSQDVSWVKAIIADKNFQGECVAIDIPGNNSVRNERIVLDSDTLRSDKEEPLFDELESIVRMKHAEVKMFQARADDARREAEGLRRIIVAKNEKIEEEFRARIAKLRLTEAEEVRKQKSEELQALERSHREYLNMKIRMEADIKDLLLKMEATKRTMAP</sequence>
<comment type="caution">
    <text evidence="1">The sequence shown here is derived from an EMBL/GenBank/DDBJ whole genome shotgun (WGS) entry which is preliminary data.</text>
</comment>
<reference evidence="2" key="1">
    <citation type="journal article" date="2023" name="Front. Plant Sci.">
        <title>Chromosomal-level genome assembly of Melastoma candidum provides insights into trichome evolution.</title>
        <authorList>
            <person name="Zhong Y."/>
            <person name="Wu W."/>
            <person name="Sun C."/>
            <person name="Zou P."/>
            <person name="Liu Y."/>
            <person name="Dai S."/>
            <person name="Zhou R."/>
        </authorList>
    </citation>
    <scope>NUCLEOTIDE SEQUENCE [LARGE SCALE GENOMIC DNA]</scope>
</reference>
<keyword evidence="2" id="KW-1185">Reference proteome</keyword>
<dbReference type="Proteomes" id="UP001057402">
    <property type="component" value="Chromosome 4"/>
</dbReference>
<evidence type="ECO:0000313" key="1">
    <source>
        <dbReference type="EMBL" id="KAI4372851.1"/>
    </source>
</evidence>